<keyword evidence="2" id="KW-0378">Hydrolase</keyword>
<sequence>MGIEGYFNYCPETGIVTWSADAKGARCKAGAPVGTKDKNGYLTVKVCGTTWKVHRLIFLLMGVPIPTTVDHINGVPDDNRWVNLRGCSPLGNAHNRKVHRNNTTGYKGVTLDRGVIRAQITVKGKHFSKGGFSTLDAASEWYNQMAATHHGEFARSV</sequence>
<dbReference type="Gene3D" id="3.90.75.20">
    <property type="match status" value="1"/>
</dbReference>
<evidence type="ECO:0000313" key="2">
    <source>
        <dbReference type="EMBL" id="ALA46476.1"/>
    </source>
</evidence>
<dbReference type="SUPFAM" id="SSF54060">
    <property type="entry name" value="His-Me finger endonucleases"/>
    <property type="match status" value="1"/>
</dbReference>
<dbReference type="InterPro" id="IPR003615">
    <property type="entry name" value="HNH_nuc"/>
</dbReference>
<proteinExistence type="predicted"/>
<keyword evidence="2" id="KW-0255">Endonuclease</keyword>
<dbReference type="Pfam" id="PF13392">
    <property type="entry name" value="HNH_3"/>
    <property type="match status" value="1"/>
</dbReference>
<gene>
    <name evidence="2" type="ORF">BF2512_19</name>
</gene>
<evidence type="ECO:0000259" key="1">
    <source>
        <dbReference type="Pfam" id="PF13392"/>
    </source>
</evidence>
<reference evidence="2 3" key="1">
    <citation type="submission" date="2015-07" db="EMBL/GenBank/DDBJ databases">
        <title>Bateriophages against Dickeya spp. of Phalaenopsis orchids.</title>
        <authorList>
            <person name="Dreo T."/>
            <person name="Naglic T."/>
            <person name="Alic S."/>
            <person name="Peterka M."/>
            <person name="Ravnikar M."/>
        </authorList>
    </citation>
    <scope>NUCLEOTIDE SEQUENCE [LARGE SCALE GENOMIC DNA]</scope>
</reference>
<feature type="domain" description="HNH nuclease" evidence="1">
    <location>
        <begin position="52"/>
        <end position="93"/>
    </location>
</feature>
<name>A0A219MH57_9CAUD</name>
<keyword evidence="3" id="KW-1185">Reference proteome</keyword>
<accession>A0A219MH57</accession>
<evidence type="ECO:0000313" key="3">
    <source>
        <dbReference type="Proteomes" id="UP000223907"/>
    </source>
</evidence>
<dbReference type="InterPro" id="IPR044925">
    <property type="entry name" value="His-Me_finger_sf"/>
</dbReference>
<dbReference type="Proteomes" id="UP000223907">
    <property type="component" value="Segment"/>
</dbReference>
<organism evidence="2 3">
    <name type="scientific">Dickeya phage BF25/12</name>
    <dbReference type="NCBI Taxonomy" id="1698708"/>
    <lineage>
        <taxon>Viruses</taxon>
        <taxon>Duplodnaviria</taxon>
        <taxon>Heunggongvirae</taxon>
        <taxon>Uroviricota</taxon>
        <taxon>Caudoviricetes</taxon>
        <taxon>Autographivirales</taxon>
        <taxon>Autoscriptoviridae</taxon>
        <taxon>Corkvirinae</taxon>
        <taxon>Stompvirus</taxon>
        <taxon>Stompvirus BF2512</taxon>
    </lineage>
</organism>
<dbReference type="EMBL" id="KT240186">
    <property type="protein sequence ID" value="ALA46476.1"/>
    <property type="molecule type" value="Genomic_DNA"/>
</dbReference>
<keyword evidence="2" id="KW-0540">Nuclease</keyword>
<protein>
    <submittedName>
        <fullName evidence="2">Putative HNH endonuclease</fullName>
    </submittedName>
</protein>
<dbReference type="GO" id="GO:0004519">
    <property type="term" value="F:endonuclease activity"/>
    <property type="evidence" value="ECO:0007669"/>
    <property type="project" value="UniProtKB-KW"/>
</dbReference>